<proteinExistence type="predicted"/>
<dbReference type="KEGG" id="chya:V22_08130"/>
<keyword evidence="1" id="KW-0732">Signal</keyword>
<evidence type="ECO:0000313" key="2">
    <source>
        <dbReference type="EMBL" id="QDT63589.1"/>
    </source>
</evidence>
<dbReference type="RefSeq" id="WP_145260023.1">
    <property type="nucleotide sequence ID" value="NZ_CP036316.1"/>
</dbReference>
<name>A0A517T5D5_9PLAN</name>
<dbReference type="AlphaFoldDB" id="A0A517T5D5"/>
<evidence type="ECO:0000313" key="3">
    <source>
        <dbReference type="Proteomes" id="UP000319976"/>
    </source>
</evidence>
<organism evidence="2 3">
    <name type="scientific">Calycomorphotria hydatis</name>
    <dbReference type="NCBI Taxonomy" id="2528027"/>
    <lineage>
        <taxon>Bacteria</taxon>
        <taxon>Pseudomonadati</taxon>
        <taxon>Planctomycetota</taxon>
        <taxon>Planctomycetia</taxon>
        <taxon>Planctomycetales</taxon>
        <taxon>Planctomycetaceae</taxon>
        <taxon>Calycomorphotria</taxon>
    </lineage>
</organism>
<keyword evidence="3" id="KW-1185">Reference proteome</keyword>
<reference evidence="2 3" key="1">
    <citation type="submission" date="2019-02" db="EMBL/GenBank/DDBJ databases">
        <title>Deep-cultivation of Planctomycetes and their phenomic and genomic characterization uncovers novel biology.</title>
        <authorList>
            <person name="Wiegand S."/>
            <person name="Jogler M."/>
            <person name="Boedeker C."/>
            <person name="Pinto D."/>
            <person name="Vollmers J."/>
            <person name="Rivas-Marin E."/>
            <person name="Kohn T."/>
            <person name="Peeters S.H."/>
            <person name="Heuer A."/>
            <person name="Rast P."/>
            <person name="Oberbeckmann S."/>
            <person name="Bunk B."/>
            <person name="Jeske O."/>
            <person name="Meyerdierks A."/>
            <person name="Storesund J.E."/>
            <person name="Kallscheuer N."/>
            <person name="Luecker S."/>
            <person name="Lage O.M."/>
            <person name="Pohl T."/>
            <person name="Merkel B.J."/>
            <person name="Hornburger P."/>
            <person name="Mueller R.-W."/>
            <person name="Bruemmer F."/>
            <person name="Labrenz M."/>
            <person name="Spormann A.M."/>
            <person name="Op den Camp H."/>
            <person name="Overmann J."/>
            <person name="Amann R."/>
            <person name="Jetten M.S.M."/>
            <person name="Mascher T."/>
            <person name="Medema M.H."/>
            <person name="Devos D.P."/>
            <person name="Kaster A.-K."/>
            <person name="Ovreas L."/>
            <person name="Rohde M."/>
            <person name="Galperin M.Y."/>
            <person name="Jogler C."/>
        </authorList>
    </citation>
    <scope>NUCLEOTIDE SEQUENCE [LARGE SCALE GENOMIC DNA]</scope>
    <source>
        <strain evidence="2 3">V22</strain>
    </source>
</reference>
<dbReference type="Proteomes" id="UP000319976">
    <property type="component" value="Chromosome"/>
</dbReference>
<dbReference type="OrthoDB" id="269002at2"/>
<feature type="signal peptide" evidence="1">
    <location>
        <begin position="1"/>
        <end position="23"/>
    </location>
</feature>
<sequence length="303" mass="33552" precursor="true">MNKTRITKTLLLLLCFCVQTVCIADSGISSERSESATSSKQELGAQFADRIKTLMETAKETAYQHTTEIDESRGIVKCDCSGLIGHTLRTHFPEAYVALRGEEASWRKRPVAVTYFETFLASGNGESNHWRQVHTMTDLVPGDIIAWRKKYLKAGSTTGHVCMVASAPVVLDDETVSVRIMESARRVTGDTRPEGVTGLNMRNKKFIVNKKGEPIGYYVGERKVFAGVSAGRIISSSTSDTLTSDAEFIGKNLNTATMLAKQKNLKWRVIREDGDPKQATWKIANERLNFVVENGIVTKVLRG</sequence>
<gene>
    <name evidence="2" type="ORF">V22_08130</name>
</gene>
<accession>A0A517T5D5</accession>
<protein>
    <recommendedName>
        <fullName evidence="4">Peptidase C51 domain-containing protein</fullName>
    </recommendedName>
</protein>
<evidence type="ECO:0000256" key="1">
    <source>
        <dbReference type="SAM" id="SignalP"/>
    </source>
</evidence>
<feature type="chain" id="PRO_5021749201" description="Peptidase C51 domain-containing protein" evidence="1">
    <location>
        <begin position="24"/>
        <end position="303"/>
    </location>
</feature>
<evidence type="ECO:0008006" key="4">
    <source>
        <dbReference type="Google" id="ProtNLM"/>
    </source>
</evidence>
<dbReference type="EMBL" id="CP036316">
    <property type="protein sequence ID" value="QDT63589.1"/>
    <property type="molecule type" value="Genomic_DNA"/>
</dbReference>